<comment type="cofactor">
    <cofactor evidence="1">
        <name>pyridoxal 5'-phosphate</name>
        <dbReference type="ChEBI" id="CHEBI:597326"/>
    </cofactor>
</comment>
<dbReference type="InterPro" id="IPR000634">
    <property type="entry name" value="Ser/Thr_deHydtase_PyrdxlP-BS"/>
</dbReference>
<evidence type="ECO:0000256" key="9">
    <source>
        <dbReference type="ARBA" id="ARBA00023239"/>
    </source>
</evidence>
<dbReference type="SUPFAM" id="SSF53686">
    <property type="entry name" value="Tryptophan synthase beta subunit-like PLP-dependent enzymes"/>
    <property type="match status" value="1"/>
</dbReference>
<dbReference type="OrthoDB" id="7773036at2759"/>
<dbReference type="PROSITE" id="PS00165">
    <property type="entry name" value="DEHYDRATASE_SER_THR"/>
    <property type="match status" value="1"/>
</dbReference>
<dbReference type="GO" id="GO:0005737">
    <property type="term" value="C:cytoplasm"/>
    <property type="evidence" value="ECO:0007669"/>
    <property type="project" value="UniProtKB-SubCell"/>
</dbReference>
<keyword evidence="13" id="KW-1185">Reference proteome</keyword>
<dbReference type="InParanoid" id="A0A7J6JEV6"/>
<dbReference type="GeneID" id="43604984"/>
<organism evidence="12 13">
    <name type="scientific">Colletotrichum fructicola (strain Nara gc5)</name>
    <name type="common">Anthracnose fungus</name>
    <name type="synonym">Colletotrichum gloeosporioides (strain Nara gc5)</name>
    <dbReference type="NCBI Taxonomy" id="1213859"/>
    <lineage>
        <taxon>Eukaryota</taxon>
        <taxon>Fungi</taxon>
        <taxon>Dikarya</taxon>
        <taxon>Ascomycota</taxon>
        <taxon>Pezizomycotina</taxon>
        <taxon>Sordariomycetes</taxon>
        <taxon>Hypocreomycetidae</taxon>
        <taxon>Glomerellales</taxon>
        <taxon>Glomerellaceae</taxon>
        <taxon>Colletotrichum</taxon>
        <taxon>Colletotrichum gloeosporioides species complex</taxon>
    </lineage>
</organism>
<feature type="domain" description="Tryptophan synthase beta chain-like PALP" evidence="11">
    <location>
        <begin position="13"/>
        <end position="321"/>
    </location>
</feature>
<keyword evidence="8" id="KW-0663">Pyridoxal phosphate</keyword>
<comment type="caution">
    <text evidence="12">The sequence shown here is derived from an EMBL/GenBank/DDBJ whole genome shotgun (WGS) entry which is preliminary data.</text>
</comment>
<dbReference type="Proteomes" id="UP000011096">
    <property type="component" value="Unassembled WGS sequence"/>
</dbReference>
<name>A0A7J6JEV6_COLFN</name>
<dbReference type="GO" id="GO:0004794">
    <property type="term" value="F:threonine deaminase activity"/>
    <property type="evidence" value="ECO:0007669"/>
    <property type="project" value="TreeGrafter"/>
</dbReference>
<evidence type="ECO:0000256" key="3">
    <source>
        <dbReference type="ARBA" id="ARBA00004742"/>
    </source>
</evidence>
<sequence length="344" mass="36369">MGSLDSDTKKPWIQTPCIASAPLSRIAGCNIFLKLENHQPSGSFKSRGVGNLMFRAAAAAPGADVHFYCSSGGNAGLACATSAIALNRKATIVVPMISSPLMISKLRLLGAEVHQVGENWPQADRYLREELLAKDPAGVYVPPFDHQHVWDGASTIVDELVSQLPGSDINAIVCSVGGGGLLNGLAQGVEPERWQGTTGREPRLMAVETRGADSLNASVLAGEHVTLPGITSIAFSLGATRVSQRTWEVSQKTPGFRSVTVSDAEAAMATVRFVDDAQLVVEVACGATIASVYNGMLRKQLGPGMSDEEWAKQNVVLIVCGGANITLEMLNGYREKFGDAFESA</sequence>
<dbReference type="Pfam" id="PF00291">
    <property type="entry name" value="PALP"/>
    <property type="match status" value="1"/>
</dbReference>
<evidence type="ECO:0000256" key="6">
    <source>
        <dbReference type="ARBA" id="ARBA00022432"/>
    </source>
</evidence>
<dbReference type="GO" id="GO:0006565">
    <property type="term" value="P:L-serine catabolic process"/>
    <property type="evidence" value="ECO:0007669"/>
    <property type="project" value="TreeGrafter"/>
</dbReference>
<dbReference type="GO" id="GO:0006094">
    <property type="term" value="P:gluconeogenesis"/>
    <property type="evidence" value="ECO:0007669"/>
    <property type="project" value="UniProtKB-KW"/>
</dbReference>
<evidence type="ECO:0000256" key="8">
    <source>
        <dbReference type="ARBA" id="ARBA00022898"/>
    </source>
</evidence>
<comment type="similarity">
    <text evidence="4">Belongs to the serine/threonine dehydratase family.</text>
</comment>
<dbReference type="PANTHER" id="PTHR48078:SF2">
    <property type="entry name" value="CATABOLIC L-SERINE_THREONINE DEHYDRATASE"/>
    <property type="match status" value="1"/>
</dbReference>
<dbReference type="AlphaFoldDB" id="A0A7J6JEV6"/>
<dbReference type="PANTHER" id="PTHR48078">
    <property type="entry name" value="THREONINE DEHYDRATASE, MITOCHONDRIAL-RELATED"/>
    <property type="match status" value="1"/>
</dbReference>
<dbReference type="InterPro" id="IPR050147">
    <property type="entry name" value="Ser/Thr_Dehydratase"/>
</dbReference>
<reference evidence="12 13" key="2">
    <citation type="submission" date="2020-04" db="EMBL/GenBank/DDBJ databases">
        <title>Genome sequencing and assembly of multiple isolates from the Colletotrichum gloeosporioides species complex.</title>
        <authorList>
            <person name="Gan P."/>
            <person name="Shirasu K."/>
        </authorList>
    </citation>
    <scope>NUCLEOTIDE SEQUENCE [LARGE SCALE GENOMIC DNA]</scope>
    <source>
        <strain evidence="12 13">Nara gc5</strain>
    </source>
</reference>
<dbReference type="InterPro" id="IPR036052">
    <property type="entry name" value="TrpB-like_PALP_sf"/>
</dbReference>
<evidence type="ECO:0000256" key="1">
    <source>
        <dbReference type="ARBA" id="ARBA00001933"/>
    </source>
</evidence>
<evidence type="ECO:0000313" key="12">
    <source>
        <dbReference type="EMBL" id="KAF4488055.1"/>
    </source>
</evidence>
<evidence type="ECO:0000256" key="10">
    <source>
        <dbReference type="ARBA" id="ARBA00049406"/>
    </source>
</evidence>
<dbReference type="Gene3D" id="3.40.50.1100">
    <property type="match status" value="2"/>
</dbReference>
<dbReference type="GO" id="GO:0030170">
    <property type="term" value="F:pyridoxal phosphate binding"/>
    <property type="evidence" value="ECO:0007669"/>
    <property type="project" value="InterPro"/>
</dbReference>
<dbReference type="EMBL" id="ANPB02000002">
    <property type="protein sequence ID" value="KAF4488055.1"/>
    <property type="molecule type" value="Genomic_DNA"/>
</dbReference>
<comment type="pathway">
    <text evidence="3">Carbohydrate biosynthesis; gluconeogenesis.</text>
</comment>
<evidence type="ECO:0000256" key="7">
    <source>
        <dbReference type="ARBA" id="ARBA00022490"/>
    </source>
</evidence>
<dbReference type="GO" id="GO:0006567">
    <property type="term" value="P:L-threonine catabolic process"/>
    <property type="evidence" value="ECO:0007669"/>
    <property type="project" value="TreeGrafter"/>
</dbReference>
<dbReference type="GO" id="GO:0003941">
    <property type="term" value="F:L-serine ammonia-lyase activity"/>
    <property type="evidence" value="ECO:0007669"/>
    <property type="project" value="UniProtKB-EC"/>
</dbReference>
<accession>A0A7J6JEV6</accession>
<dbReference type="GO" id="GO:0009097">
    <property type="term" value="P:isoleucine biosynthetic process"/>
    <property type="evidence" value="ECO:0007669"/>
    <property type="project" value="TreeGrafter"/>
</dbReference>
<evidence type="ECO:0000259" key="11">
    <source>
        <dbReference type="Pfam" id="PF00291"/>
    </source>
</evidence>
<dbReference type="FunCoup" id="A0A7J6JEV6">
    <property type="interactions" value="498"/>
</dbReference>
<dbReference type="RefSeq" id="XP_031882290.1">
    <property type="nucleotide sequence ID" value="XM_032020775.1"/>
</dbReference>
<evidence type="ECO:0000256" key="5">
    <source>
        <dbReference type="ARBA" id="ARBA00012093"/>
    </source>
</evidence>
<dbReference type="EC" id="4.3.1.17" evidence="5"/>
<evidence type="ECO:0000256" key="4">
    <source>
        <dbReference type="ARBA" id="ARBA00010869"/>
    </source>
</evidence>
<evidence type="ECO:0000256" key="2">
    <source>
        <dbReference type="ARBA" id="ARBA00004496"/>
    </source>
</evidence>
<protein>
    <recommendedName>
        <fullName evidence="5">L-serine ammonia-lyase</fullName>
        <ecNumber evidence="5">4.3.1.17</ecNumber>
    </recommendedName>
</protein>
<proteinExistence type="inferred from homology"/>
<keyword evidence="7" id="KW-0963">Cytoplasm</keyword>
<comment type="catalytic activity">
    <reaction evidence="10">
        <text>L-serine = pyruvate + NH4(+)</text>
        <dbReference type="Rhea" id="RHEA:19169"/>
        <dbReference type="ChEBI" id="CHEBI:15361"/>
        <dbReference type="ChEBI" id="CHEBI:28938"/>
        <dbReference type="ChEBI" id="CHEBI:33384"/>
        <dbReference type="EC" id="4.3.1.17"/>
    </reaction>
</comment>
<reference evidence="12 13" key="1">
    <citation type="submission" date="2012-08" db="EMBL/GenBank/DDBJ databases">
        <authorList>
            <person name="Gan P.H.P."/>
            <person name="Ikeda K."/>
            <person name="Irieda H."/>
            <person name="Narusaka M."/>
            <person name="O'Connell R.J."/>
            <person name="Narusaka Y."/>
            <person name="Takano Y."/>
            <person name="Kubo Y."/>
            <person name="Shirasu K."/>
        </authorList>
    </citation>
    <scope>NUCLEOTIDE SEQUENCE [LARGE SCALE GENOMIC DNA]</scope>
    <source>
        <strain evidence="12 13">Nara gc5</strain>
    </source>
</reference>
<comment type="subcellular location">
    <subcellularLocation>
        <location evidence="2">Cytoplasm</location>
    </subcellularLocation>
</comment>
<evidence type="ECO:0000313" key="13">
    <source>
        <dbReference type="Proteomes" id="UP000011096"/>
    </source>
</evidence>
<keyword evidence="9" id="KW-0456">Lyase</keyword>
<keyword evidence="6" id="KW-0312">Gluconeogenesis</keyword>
<dbReference type="FunFam" id="3.40.50.1100:FF:000040">
    <property type="entry name" value="L-serine dehydratase, putative"/>
    <property type="match status" value="1"/>
</dbReference>
<gene>
    <name evidence="12" type="primary">SDL1</name>
    <name evidence="12" type="ORF">CGGC5_v003230</name>
</gene>
<dbReference type="InterPro" id="IPR001926">
    <property type="entry name" value="TrpB-like_PALP"/>
</dbReference>